<gene>
    <name evidence="2" type="ORF">AB0887_37985</name>
</gene>
<dbReference type="InterPro" id="IPR033749">
    <property type="entry name" value="Polyprenyl_synt_CS"/>
</dbReference>
<reference evidence="2 3" key="1">
    <citation type="submission" date="2024-06" db="EMBL/GenBank/DDBJ databases">
        <title>The Natural Products Discovery Center: Release of the First 8490 Sequenced Strains for Exploring Actinobacteria Biosynthetic Diversity.</title>
        <authorList>
            <person name="Kalkreuter E."/>
            <person name="Kautsar S.A."/>
            <person name="Yang D."/>
            <person name="Bader C.D."/>
            <person name="Teijaro C.N."/>
            <person name="Fluegel L."/>
            <person name="Davis C.M."/>
            <person name="Simpson J.R."/>
            <person name="Lauterbach L."/>
            <person name="Steele A.D."/>
            <person name="Gui C."/>
            <person name="Meng S."/>
            <person name="Li G."/>
            <person name="Viehrig K."/>
            <person name="Ye F."/>
            <person name="Su P."/>
            <person name="Kiefer A.F."/>
            <person name="Nichols A."/>
            <person name="Cepeda A.J."/>
            <person name="Yan W."/>
            <person name="Fan B."/>
            <person name="Jiang Y."/>
            <person name="Adhikari A."/>
            <person name="Zheng C.-J."/>
            <person name="Schuster L."/>
            <person name="Cowan T.M."/>
            <person name="Smanski M.J."/>
            <person name="Chevrette M.G."/>
            <person name="De Carvalho L.P.S."/>
            <person name="Shen B."/>
        </authorList>
    </citation>
    <scope>NUCLEOTIDE SEQUENCE [LARGE SCALE GENOMIC DNA]</scope>
    <source>
        <strain evidence="2 3">NPDC047833</strain>
    </source>
</reference>
<dbReference type="Proteomes" id="UP001553843">
    <property type="component" value="Unassembled WGS sequence"/>
</dbReference>
<protein>
    <submittedName>
        <fullName evidence="2">Flavodoxin-dependent (E)-4-hydroxy-3-methylbut-2-enyl-diphosphate synthase</fullName>
        <ecNumber evidence="2">1.17.7.3</ecNumber>
    </submittedName>
</protein>
<dbReference type="PANTHER" id="PTHR30454">
    <property type="entry name" value="4-HYDROXY-3-METHYLBUT-2-EN-1-YL DIPHOSPHATE SYNTHASE"/>
    <property type="match status" value="1"/>
</dbReference>
<dbReference type="Pfam" id="PF04551">
    <property type="entry name" value="GcpE"/>
    <property type="match status" value="1"/>
</dbReference>
<evidence type="ECO:0000313" key="3">
    <source>
        <dbReference type="Proteomes" id="UP001553843"/>
    </source>
</evidence>
<sequence length="234" mass="24441">MATFVEPTAALDFEGIRRDADKIADEFLVGKVRAGKRAGPTDPHEAADALRAFPGGGGKRLRPLLCIVGRCAAGGADAFRQGLQVAASPEMFHTFVLIDDDIMDRSASRRGRPSVHRAQLTAAGCDIIRVSAPSQDGTDALPAFAAKPNIPVTADVHFQPRYVFAALDAGCATVRADLGNMRAFDDKVKVISNVGSAAGASIRIGVNAGSVRRRIAACRGALSDDSQGLDQAAS</sequence>
<dbReference type="EC" id="1.17.7.3" evidence="2"/>
<dbReference type="PROSITE" id="PS00723">
    <property type="entry name" value="POLYPRENYL_SYNTHASE_1"/>
    <property type="match status" value="1"/>
</dbReference>
<dbReference type="InterPro" id="IPR004588">
    <property type="entry name" value="IspG_bac-typ"/>
</dbReference>
<keyword evidence="3" id="KW-1185">Reference proteome</keyword>
<dbReference type="Gene3D" id="1.10.600.10">
    <property type="entry name" value="Farnesyl Diphosphate Synthase"/>
    <property type="match status" value="1"/>
</dbReference>
<dbReference type="InterPro" id="IPR008949">
    <property type="entry name" value="Isoprenoid_synthase_dom_sf"/>
</dbReference>
<keyword evidence="2" id="KW-0560">Oxidoreductase</keyword>
<dbReference type="PANTHER" id="PTHR30454:SF0">
    <property type="entry name" value="4-HYDROXY-3-METHYLBUT-2-EN-1-YL DIPHOSPHATE SYNTHASE (FERREDOXIN), CHLOROPLASTIC"/>
    <property type="match status" value="1"/>
</dbReference>
<dbReference type="GO" id="GO:0141197">
    <property type="term" value="F:4-hydroxy-3-methylbut-2-enyl-diphosphate synthase activity (flavodoxin)"/>
    <property type="evidence" value="ECO:0007669"/>
    <property type="project" value="UniProtKB-EC"/>
</dbReference>
<dbReference type="EMBL" id="JBEYRS010000030">
    <property type="protein sequence ID" value="MEW2367700.1"/>
    <property type="molecule type" value="Genomic_DNA"/>
</dbReference>
<evidence type="ECO:0000313" key="2">
    <source>
        <dbReference type="EMBL" id="MEW2367700.1"/>
    </source>
</evidence>
<proteinExistence type="predicted"/>
<accession>A0ABV3M7L5</accession>
<name>A0ABV3M7L5_9ACTN</name>
<dbReference type="RefSeq" id="WP_359783656.1">
    <property type="nucleotide sequence ID" value="NZ_JBEYRR010000017.1"/>
</dbReference>
<dbReference type="SUPFAM" id="SSF48576">
    <property type="entry name" value="Terpenoid synthases"/>
    <property type="match status" value="1"/>
</dbReference>
<comment type="caution">
    <text evidence="2">The sequence shown here is derived from an EMBL/GenBank/DDBJ whole genome shotgun (WGS) entry which is preliminary data.</text>
</comment>
<feature type="domain" description="IspG TIM-barrel" evidence="1">
    <location>
        <begin position="118"/>
        <end position="220"/>
    </location>
</feature>
<evidence type="ECO:0000259" key="1">
    <source>
        <dbReference type="Pfam" id="PF04551"/>
    </source>
</evidence>
<dbReference type="InterPro" id="IPR058578">
    <property type="entry name" value="IspG_TIM"/>
</dbReference>
<organism evidence="2 3">
    <name type="scientific">Streptomyces huasconensis</name>
    <dbReference type="NCBI Taxonomy" id="1854574"/>
    <lineage>
        <taxon>Bacteria</taxon>
        <taxon>Bacillati</taxon>
        <taxon>Actinomycetota</taxon>
        <taxon>Actinomycetes</taxon>
        <taxon>Kitasatosporales</taxon>
        <taxon>Streptomycetaceae</taxon>
        <taxon>Streptomyces</taxon>
    </lineage>
</organism>